<dbReference type="Proteomes" id="UP001165060">
    <property type="component" value="Unassembled WGS sequence"/>
</dbReference>
<gene>
    <name evidence="2" type="ORF">TeGR_g14408</name>
</gene>
<reference evidence="2 3" key="1">
    <citation type="journal article" date="2023" name="Commun. Biol.">
        <title>Genome analysis of Parmales, the sister group of diatoms, reveals the evolutionary specialization of diatoms from phago-mixotrophs to photoautotrophs.</title>
        <authorList>
            <person name="Ban H."/>
            <person name="Sato S."/>
            <person name="Yoshikawa S."/>
            <person name="Yamada K."/>
            <person name="Nakamura Y."/>
            <person name="Ichinomiya M."/>
            <person name="Sato N."/>
            <person name="Blanc-Mathieu R."/>
            <person name="Endo H."/>
            <person name="Kuwata A."/>
            <person name="Ogata H."/>
        </authorList>
    </citation>
    <scope>NUCLEOTIDE SEQUENCE [LARGE SCALE GENOMIC DNA]</scope>
</reference>
<evidence type="ECO:0000259" key="1">
    <source>
        <dbReference type="Pfam" id="PF05021"/>
    </source>
</evidence>
<dbReference type="PANTHER" id="PTHR12710:SF0">
    <property type="entry name" value="NUCLEAR PROTEIN LOCALIZATION PROTEIN 4 HOMOLOG"/>
    <property type="match status" value="1"/>
</dbReference>
<dbReference type="InterPro" id="IPR016563">
    <property type="entry name" value="Npl4"/>
</dbReference>
<accession>A0ABQ6MLR8</accession>
<evidence type="ECO:0000313" key="2">
    <source>
        <dbReference type="EMBL" id="GMI28158.1"/>
    </source>
</evidence>
<dbReference type="InterPro" id="IPR007717">
    <property type="entry name" value="NPL4_C"/>
</dbReference>
<evidence type="ECO:0000313" key="3">
    <source>
        <dbReference type="Proteomes" id="UP001165060"/>
    </source>
</evidence>
<proteinExistence type="predicted"/>
<dbReference type="Pfam" id="PF05021">
    <property type="entry name" value="NPL4"/>
    <property type="match status" value="1"/>
</dbReference>
<dbReference type="PANTHER" id="PTHR12710">
    <property type="entry name" value="NUCLEAR PROTEIN LOCALIZATION 4"/>
    <property type="match status" value="1"/>
</dbReference>
<keyword evidence="3" id="KW-1185">Reference proteome</keyword>
<protein>
    <recommendedName>
        <fullName evidence="1">Nuclear pore localisation protein NPL4 C-terminal domain-containing protein</fullName>
    </recommendedName>
</protein>
<dbReference type="EMBL" id="BRYB01001540">
    <property type="protein sequence ID" value="GMI28158.1"/>
    <property type="molecule type" value="Genomic_DNA"/>
</dbReference>
<organism evidence="2 3">
    <name type="scientific">Tetraparma gracilis</name>
    <dbReference type="NCBI Taxonomy" id="2962635"/>
    <lineage>
        <taxon>Eukaryota</taxon>
        <taxon>Sar</taxon>
        <taxon>Stramenopiles</taxon>
        <taxon>Ochrophyta</taxon>
        <taxon>Bolidophyceae</taxon>
        <taxon>Parmales</taxon>
        <taxon>Triparmaceae</taxon>
        <taxon>Tetraparma</taxon>
    </lineage>
</organism>
<feature type="non-terminal residue" evidence="2">
    <location>
        <position position="1"/>
    </location>
</feature>
<feature type="domain" description="Nuclear pore localisation protein NPL4 C-terminal" evidence="1">
    <location>
        <begin position="25"/>
        <end position="127"/>
    </location>
</feature>
<comment type="caution">
    <text evidence="2">The sequence shown here is derived from an EMBL/GenBank/DDBJ whole genome shotgun (WGS) entry which is preliminary data.</text>
</comment>
<sequence length="145" mass="15595">YGSYALAEGADPKTAKVGGADNEVKVDFIYEPPQAGDETRFELLDTDEAAAELERVEALAGMLGVRRVGLVFSHPPREAGFQFSGEEVITAGELQLEAAEGVEDTPFVTVKATVNDEGGTVFDAFQVRRVLGGGAGRWRRFDDDI</sequence>
<name>A0ABQ6MLR8_9STRA</name>